<dbReference type="EC" id="6.1.1.3" evidence="14"/>
<name>A0A430FT47_9BIFI</name>
<evidence type="ECO:0000256" key="12">
    <source>
        <dbReference type="ARBA" id="ARBA00023146"/>
    </source>
</evidence>
<evidence type="ECO:0000313" key="17">
    <source>
        <dbReference type="EMBL" id="RSX56052.1"/>
    </source>
</evidence>
<dbReference type="SUPFAM" id="SSF55681">
    <property type="entry name" value="Class II aaRS and biotin synthetases"/>
    <property type="match status" value="1"/>
</dbReference>
<evidence type="ECO:0000313" key="18">
    <source>
        <dbReference type="Proteomes" id="UP000287609"/>
    </source>
</evidence>
<comment type="subcellular location">
    <subcellularLocation>
        <location evidence="1 14">Cytoplasm</location>
    </subcellularLocation>
</comment>
<sequence>MAENSISVTIDGEVKEVEASQTGVELFSDNKDIIAVRLNGEPRDLYTPLHDGDVIESIALDSPDGLAIMRHSATHVMAQAVQELRPDAKLGIGPVIENGFYYDFDVEEPFTPEDLKKIEKTMQRIIKSSQRFQRRVVTEQEALAEEADQPYKLELIEDKEAALDTEAAQDISHKELSFYDNVDREGNVVWSDLCRGPHLPNTRYIKAFKLERTAAAYWKGSEANPMLQRIYGVAFANKDELKAYQQRMEEAARRDHRKLGQEMDLFSFPEEIGPGLAVFHPKGAAIINAMKDYSRDMHRRNHYSFVQTPHITKGKLYETSGHLQWYKDGMYPAMHLDEEKDADGNIIKQGFDYYLKPMNCPMHNLIFKSRQRSYRELPLRLFEFGTVYRYEKSGVVHGLTRVRGLTQDDSHIYCTREQMKDELKNLLQFVLKVLKDYGLNDFYLELSTKDEHKFVGSDEIWEEATNTLAEVAKDSGLELVADPGGAAFYGPKISVQARDAIGRTWQVSTIQLDFNLPERFGLEYIAKDGTHQRPVMIHRALFGSIERFFAILLEHYAGALPAWLAPVQALGVPVADEFAPHLQKFMDSLEEDLVRVEVDLSDDRFGKKIRNASKSKVPFILIAGEEDMNNNAVSFRFRDGSQMNGVPVDDARAWIMKAINERAQINSADDFRALVEGHLQEA</sequence>
<dbReference type="FunFam" id="3.30.930.10:FF:000019">
    <property type="entry name" value="Threonine--tRNA ligase"/>
    <property type="match status" value="1"/>
</dbReference>
<dbReference type="Pfam" id="PF00587">
    <property type="entry name" value="tRNA-synt_2b"/>
    <property type="match status" value="1"/>
</dbReference>
<evidence type="ECO:0000259" key="15">
    <source>
        <dbReference type="PROSITE" id="PS50862"/>
    </source>
</evidence>
<keyword evidence="3 14" id="KW-0963">Cytoplasm</keyword>
<evidence type="ECO:0000256" key="13">
    <source>
        <dbReference type="ARBA" id="ARBA00049515"/>
    </source>
</evidence>
<evidence type="ECO:0000256" key="3">
    <source>
        <dbReference type="ARBA" id="ARBA00022490"/>
    </source>
</evidence>
<evidence type="ECO:0000256" key="7">
    <source>
        <dbReference type="ARBA" id="ARBA00022741"/>
    </source>
</evidence>
<dbReference type="Pfam" id="PF07973">
    <property type="entry name" value="tRNA_SAD"/>
    <property type="match status" value="1"/>
</dbReference>
<dbReference type="SMART" id="SM00863">
    <property type="entry name" value="tRNA_SAD"/>
    <property type="match status" value="1"/>
</dbReference>
<dbReference type="Proteomes" id="UP000287609">
    <property type="component" value="Unassembled WGS sequence"/>
</dbReference>
<dbReference type="Pfam" id="PF03129">
    <property type="entry name" value="HGTP_anticodon"/>
    <property type="match status" value="1"/>
</dbReference>
<dbReference type="SUPFAM" id="SSF52954">
    <property type="entry name" value="Class II aaRS ABD-related"/>
    <property type="match status" value="1"/>
</dbReference>
<keyword evidence="18" id="KW-1185">Reference proteome</keyword>
<comment type="catalytic activity">
    <reaction evidence="13 14">
        <text>tRNA(Thr) + L-threonine + ATP = L-threonyl-tRNA(Thr) + AMP + diphosphate + H(+)</text>
        <dbReference type="Rhea" id="RHEA:24624"/>
        <dbReference type="Rhea" id="RHEA-COMP:9670"/>
        <dbReference type="Rhea" id="RHEA-COMP:9704"/>
        <dbReference type="ChEBI" id="CHEBI:15378"/>
        <dbReference type="ChEBI" id="CHEBI:30616"/>
        <dbReference type="ChEBI" id="CHEBI:33019"/>
        <dbReference type="ChEBI" id="CHEBI:57926"/>
        <dbReference type="ChEBI" id="CHEBI:78442"/>
        <dbReference type="ChEBI" id="CHEBI:78534"/>
        <dbReference type="ChEBI" id="CHEBI:456215"/>
        <dbReference type="EC" id="6.1.1.3"/>
    </reaction>
</comment>
<dbReference type="InterPro" id="IPR033728">
    <property type="entry name" value="ThrRS_core"/>
</dbReference>
<dbReference type="HAMAP" id="MF_00184">
    <property type="entry name" value="Thr_tRNA_synth"/>
    <property type="match status" value="1"/>
</dbReference>
<dbReference type="InterPro" id="IPR047246">
    <property type="entry name" value="ThrRS_anticodon"/>
</dbReference>
<dbReference type="FunFam" id="3.30.980.10:FF:000005">
    <property type="entry name" value="Threonyl-tRNA synthetase, mitochondrial"/>
    <property type="match status" value="1"/>
</dbReference>
<dbReference type="CDD" id="cd00860">
    <property type="entry name" value="ThrRS_anticodon"/>
    <property type="match status" value="1"/>
</dbReference>
<keyword evidence="11 14" id="KW-0648">Protein biosynthesis</keyword>
<dbReference type="Gene3D" id="3.30.930.10">
    <property type="entry name" value="Bira Bifunctional Protein, Domain 2"/>
    <property type="match status" value="1"/>
</dbReference>
<dbReference type="AlphaFoldDB" id="A0A430FT47"/>
<evidence type="ECO:0000256" key="6">
    <source>
        <dbReference type="ARBA" id="ARBA00022723"/>
    </source>
</evidence>
<dbReference type="GO" id="GO:0005737">
    <property type="term" value="C:cytoplasm"/>
    <property type="evidence" value="ECO:0007669"/>
    <property type="project" value="UniProtKB-SubCell"/>
</dbReference>
<dbReference type="CDD" id="cd00771">
    <property type="entry name" value="ThrRS_core"/>
    <property type="match status" value="1"/>
</dbReference>
<reference evidence="17 18" key="1">
    <citation type="submission" date="2018-09" db="EMBL/GenBank/DDBJ databases">
        <title>Characterization of the phylogenetic diversity of five novel species belonging to the genus Bifidobacterium.</title>
        <authorList>
            <person name="Lugli G.A."/>
            <person name="Duranti S."/>
            <person name="Milani C."/>
        </authorList>
    </citation>
    <scope>NUCLEOTIDE SEQUENCE [LARGE SCALE GENOMIC DNA]</scope>
    <source>
        <strain evidence="17 18">2036B</strain>
    </source>
</reference>
<keyword evidence="10 14" id="KW-0694">RNA-binding</keyword>
<dbReference type="PRINTS" id="PR01047">
    <property type="entry name" value="TRNASYNTHTHR"/>
</dbReference>
<dbReference type="Gene3D" id="3.40.50.800">
    <property type="entry name" value="Anticodon-binding domain"/>
    <property type="match status" value="1"/>
</dbReference>
<comment type="similarity">
    <text evidence="2 14">Belongs to the class-II aminoacyl-tRNA synthetase family.</text>
</comment>
<dbReference type="EMBL" id="QXGM01000001">
    <property type="protein sequence ID" value="RSX56052.1"/>
    <property type="molecule type" value="Genomic_DNA"/>
</dbReference>
<evidence type="ECO:0000256" key="4">
    <source>
        <dbReference type="ARBA" id="ARBA00022555"/>
    </source>
</evidence>
<comment type="caution">
    <text evidence="14">Lacks conserved residue(s) required for the propagation of feature annotation.</text>
</comment>
<evidence type="ECO:0000256" key="5">
    <source>
        <dbReference type="ARBA" id="ARBA00022598"/>
    </source>
</evidence>
<comment type="caution">
    <text evidence="17">The sequence shown here is derived from an EMBL/GenBank/DDBJ whole genome shotgun (WGS) entry which is preliminary data.</text>
</comment>
<dbReference type="InterPro" id="IPR004095">
    <property type="entry name" value="TGS"/>
</dbReference>
<dbReference type="Gene3D" id="3.30.54.20">
    <property type="match status" value="1"/>
</dbReference>
<proteinExistence type="inferred from homology"/>
<evidence type="ECO:0000259" key="16">
    <source>
        <dbReference type="PROSITE" id="PS51880"/>
    </source>
</evidence>
<keyword evidence="5 14" id="KW-0436">Ligase</keyword>
<keyword evidence="9 14" id="KW-0067">ATP-binding</keyword>
<keyword evidence="4 14" id="KW-0820">tRNA-binding</keyword>
<dbReference type="InterPro" id="IPR036621">
    <property type="entry name" value="Anticodon-bd_dom_sf"/>
</dbReference>
<dbReference type="Gene3D" id="3.30.980.10">
    <property type="entry name" value="Threonyl-trna Synthetase, Chain A, domain 2"/>
    <property type="match status" value="1"/>
</dbReference>
<dbReference type="PANTHER" id="PTHR11451">
    <property type="entry name" value="THREONINE-TRNA LIGASE"/>
    <property type="match status" value="1"/>
</dbReference>
<dbReference type="GO" id="GO:0006435">
    <property type="term" value="P:threonyl-tRNA aminoacylation"/>
    <property type="evidence" value="ECO:0007669"/>
    <property type="project" value="UniProtKB-UniRule"/>
</dbReference>
<evidence type="ECO:0000256" key="11">
    <source>
        <dbReference type="ARBA" id="ARBA00022917"/>
    </source>
</evidence>
<comment type="subunit">
    <text evidence="14">Homodimer.</text>
</comment>
<dbReference type="PANTHER" id="PTHR11451:SF44">
    <property type="entry name" value="THREONINE--TRNA LIGASE, CHLOROPLASTIC_MITOCHONDRIAL 2"/>
    <property type="match status" value="1"/>
</dbReference>
<feature type="binding site" evidence="14">
    <location>
        <position position="538"/>
    </location>
    <ligand>
        <name>Zn(2+)</name>
        <dbReference type="ChEBI" id="CHEBI:29105"/>
        <note>catalytic</note>
    </ligand>
</feature>
<dbReference type="InterPro" id="IPR018163">
    <property type="entry name" value="Thr/Ala-tRNA-synth_IIc_edit"/>
</dbReference>
<feature type="binding site" evidence="14">
    <location>
        <position position="360"/>
    </location>
    <ligand>
        <name>Zn(2+)</name>
        <dbReference type="ChEBI" id="CHEBI:29105"/>
        <note>catalytic</note>
    </ligand>
</feature>
<dbReference type="SUPFAM" id="SSF55186">
    <property type="entry name" value="ThrRS/AlaRS common domain"/>
    <property type="match status" value="1"/>
</dbReference>
<evidence type="ECO:0000256" key="14">
    <source>
        <dbReference type="HAMAP-Rule" id="MF_00184"/>
    </source>
</evidence>
<organism evidence="17 18">
    <name type="scientific">Bifidobacterium dolichotidis</name>
    <dbReference type="NCBI Taxonomy" id="2306976"/>
    <lineage>
        <taxon>Bacteria</taxon>
        <taxon>Bacillati</taxon>
        <taxon>Actinomycetota</taxon>
        <taxon>Actinomycetes</taxon>
        <taxon>Bifidobacteriales</taxon>
        <taxon>Bifidobacteriaceae</taxon>
        <taxon>Bifidobacterium</taxon>
    </lineage>
</organism>
<dbReference type="InterPro" id="IPR006195">
    <property type="entry name" value="aa-tRNA-synth_II"/>
</dbReference>
<dbReference type="PROSITE" id="PS51880">
    <property type="entry name" value="TGS"/>
    <property type="match status" value="1"/>
</dbReference>
<evidence type="ECO:0000256" key="9">
    <source>
        <dbReference type="ARBA" id="ARBA00022840"/>
    </source>
</evidence>
<dbReference type="InterPro" id="IPR004154">
    <property type="entry name" value="Anticodon-bd"/>
</dbReference>
<evidence type="ECO:0000256" key="8">
    <source>
        <dbReference type="ARBA" id="ARBA00022833"/>
    </source>
</evidence>
<evidence type="ECO:0000256" key="1">
    <source>
        <dbReference type="ARBA" id="ARBA00004496"/>
    </source>
</evidence>
<dbReference type="GO" id="GO:0004829">
    <property type="term" value="F:threonine-tRNA ligase activity"/>
    <property type="evidence" value="ECO:0007669"/>
    <property type="project" value="UniProtKB-UniRule"/>
</dbReference>
<keyword evidence="8 14" id="KW-0862">Zinc</keyword>
<dbReference type="InterPro" id="IPR012947">
    <property type="entry name" value="tRNA_SAD"/>
</dbReference>
<evidence type="ECO:0000256" key="10">
    <source>
        <dbReference type="ARBA" id="ARBA00022884"/>
    </source>
</evidence>
<keyword evidence="7 14" id="KW-0547">Nucleotide-binding</keyword>
<dbReference type="OrthoDB" id="9802304at2"/>
<dbReference type="GO" id="GO:0005524">
    <property type="term" value="F:ATP binding"/>
    <property type="evidence" value="ECO:0007669"/>
    <property type="project" value="UniProtKB-UniRule"/>
</dbReference>
<dbReference type="GO" id="GO:0046872">
    <property type="term" value="F:metal ion binding"/>
    <property type="evidence" value="ECO:0007669"/>
    <property type="project" value="UniProtKB-KW"/>
</dbReference>
<evidence type="ECO:0000256" key="2">
    <source>
        <dbReference type="ARBA" id="ARBA00008226"/>
    </source>
</evidence>
<gene>
    <name evidence="14" type="primary">thrS</name>
    <name evidence="17" type="ORF">D2E26_0615</name>
</gene>
<feature type="domain" description="Aminoacyl-transfer RNA synthetases class-II family profile" evidence="15">
    <location>
        <begin position="255"/>
        <end position="561"/>
    </location>
</feature>
<keyword evidence="6 14" id="KW-0479">Metal-binding</keyword>
<feature type="domain" description="TGS" evidence="16">
    <location>
        <begin position="2"/>
        <end position="59"/>
    </location>
</feature>
<dbReference type="InterPro" id="IPR045864">
    <property type="entry name" value="aa-tRNA-synth_II/BPL/LPL"/>
</dbReference>
<comment type="cofactor">
    <cofactor evidence="14">
        <name>Zn(2+)</name>
        <dbReference type="ChEBI" id="CHEBI:29105"/>
    </cofactor>
    <text evidence="14">Binds 1 zinc ion per subunit.</text>
</comment>
<dbReference type="NCBIfam" id="TIGR00418">
    <property type="entry name" value="thrS"/>
    <property type="match status" value="1"/>
</dbReference>
<dbReference type="PROSITE" id="PS50862">
    <property type="entry name" value="AA_TRNA_LIGASE_II"/>
    <property type="match status" value="1"/>
</dbReference>
<protein>
    <recommendedName>
        <fullName evidence="14">Threonine--tRNA ligase</fullName>
        <ecNumber evidence="14">6.1.1.3</ecNumber>
    </recommendedName>
    <alternativeName>
        <fullName evidence="14">Threonyl-tRNA synthetase</fullName>
        <shortName evidence="14">ThrRS</shortName>
    </alternativeName>
</protein>
<feature type="binding site" evidence="14">
    <location>
        <position position="411"/>
    </location>
    <ligand>
        <name>Zn(2+)</name>
        <dbReference type="ChEBI" id="CHEBI:29105"/>
        <note>catalytic</note>
    </ligand>
</feature>
<keyword evidence="12 14" id="KW-0030">Aminoacyl-tRNA synthetase</keyword>
<dbReference type="GO" id="GO:0000049">
    <property type="term" value="F:tRNA binding"/>
    <property type="evidence" value="ECO:0007669"/>
    <property type="project" value="UniProtKB-KW"/>
</dbReference>
<dbReference type="RefSeq" id="WP_125963203.1">
    <property type="nucleotide sequence ID" value="NZ_QXGM01000001.1"/>
</dbReference>
<dbReference type="InterPro" id="IPR002320">
    <property type="entry name" value="Thr-tRNA-ligase_IIa"/>
</dbReference>
<dbReference type="InterPro" id="IPR002314">
    <property type="entry name" value="aa-tRNA-synt_IIb"/>
</dbReference>
<dbReference type="CDD" id="cd01667">
    <property type="entry name" value="TGS_ThrRS"/>
    <property type="match status" value="1"/>
</dbReference>
<accession>A0A430FT47</accession>